<comment type="caution">
    <text evidence="2">The sequence shown here is derived from an EMBL/GenBank/DDBJ whole genome shotgun (WGS) entry which is preliminary data.</text>
</comment>
<feature type="signal peptide" evidence="1">
    <location>
        <begin position="1"/>
        <end position="20"/>
    </location>
</feature>
<evidence type="ECO:0000313" key="3">
    <source>
        <dbReference type="Proteomes" id="UP000267003"/>
    </source>
</evidence>
<accession>A0A3A8QVY6</accession>
<sequence length="130" mass="13202">MALFAWAMSGATPWICPAVASAMGAPASAVGSTMAHVSQSEGVGWQLSSACCSGVHVVPELRLPSNPIQRGTGVGWLFLTKYSTGLSSMAAAPGLPAEGAVYGACCTVRCARGVLAGHWLLSAARLANRL</sequence>
<feature type="chain" id="PRO_5017421292" description="Secreted protein" evidence="1">
    <location>
        <begin position="21"/>
        <end position="130"/>
    </location>
</feature>
<keyword evidence="1" id="KW-0732">Signal</keyword>
<dbReference type="Proteomes" id="UP000267003">
    <property type="component" value="Unassembled WGS sequence"/>
</dbReference>
<reference evidence="3" key="1">
    <citation type="submission" date="2018-09" db="EMBL/GenBank/DDBJ databases">
        <authorList>
            <person name="Livingstone P.G."/>
            <person name="Whitworth D.E."/>
        </authorList>
    </citation>
    <scope>NUCLEOTIDE SEQUENCE [LARGE SCALE GENOMIC DNA]</scope>
    <source>
        <strain evidence="3">AB050A</strain>
    </source>
</reference>
<proteinExistence type="predicted"/>
<keyword evidence="3" id="KW-1185">Reference proteome</keyword>
<evidence type="ECO:0008006" key="4">
    <source>
        <dbReference type="Google" id="ProtNLM"/>
    </source>
</evidence>
<evidence type="ECO:0000313" key="2">
    <source>
        <dbReference type="EMBL" id="RKH68982.1"/>
    </source>
</evidence>
<evidence type="ECO:0000256" key="1">
    <source>
        <dbReference type="SAM" id="SignalP"/>
    </source>
</evidence>
<dbReference type="RefSeq" id="WP_120555456.1">
    <property type="nucleotide sequence ID" value="NZ_RAWK01000057.1"/>
</dbReference>
<protein>
    <recommendedName>
        <fullName evidence="4">Secreted protein</fullName>
    </recommendedName>
</protein>
<dbReference type="AlphaFoldDB" id="A0A3A8QVY6"/>
<gene>
    <name evidence="2" type="ORF">D7W81_11790</name>
</gene>
<dbReference type="EMBL" id="RAWK01000057">
    <property type="protein sequence ID" value="RKH68982.1"/>
    <property type="molecule type" value="Genomic_DNA"/>
</dbReference>
<name>A0A3A8QVY6_9BACT</name>
<organism evidence="2 3">
    <name type="scientific">Corallococcus aberystwythensis</name>
    <dbReference type="NCBI Taxonomy" id="2316722"/>
    <lineage>
        <taxon>Bacteria</taxon>
        <taxon>Pseudomonadati</taxon>
        <taxon>Myxococcota</taxon>
        <taxon>Myxococcia</taxon>
        <taxon>Myxococcales</taxon>
        <taxon>Cystobacterineae</taxon>
        <taxon>Myxococcaceae</taxon>
        <taxon>Corallococcus</taxon>
    </lineage>
</organism>